<evidence type="ECO:0000313" key="7">
    <source>
        <dbReference type="Proteomes" id="UP000215914"/>
    </source>
</evidence>
<name>A0A251SWZ2_HELAN</name>
<dbReference type="EMBL" id="MNCJ02000328">
    <property type="protein sequence ID" value="KAF5775635.1"/>
    <property type="molecule type" value="Genomic_DNA"/>
</dbReference>
<evidence type="ECO:0000256" key="2">
    <source>
        <dbReference type="ARBA" id="ARBA00008156"/>
    </source>
</evidence>
<proteinExistence type="inferred from homology"/>
<evidence type="ECO:0000313" key="5">
    <source>
        <dbReference type="EMBL" id="KAF5775635.1"/>
    </source>
</evidence>
<accession>A0A251SWZ2</accession>
<dbReference type="STRING" id="4232.A0A251SWZ2"/>
<dbReference type="InterPro" id="IPR002372">
    <property type="entry name" value="PQQ_rpt_dom"/>
</dbReference>
<dbReference type="Proteomes" id="UP000215914">
    <property type="component" value="Chromosome 13"/>
</dbReference>
<dbReference type="GO" id="GO:0047059">
    <property type="term" value="F:polyvinyl alcohol dehydrogenase (cytochrome) activity"/>
    <property type="evidence" value="ECO:0007669"/>
    <property type="project" value="UniProtKB-EC"/>
</dbReference>
<dbReference type="Gramene" id="mRNA:HanXRQr2_Chr13g0614291">
    <property type="protein sequence ID" value="mRNA:HanXRQr2_Chr13g0614291"/>
    <property type="gene ID" value="HanXRQr2_Chr13g0614291"/>
</dbReference>
<protein>
    <submittedName>
        <fullName evidence="5">Polyvinyl alcohol dehydrogenase (Cytochrome)</fullName>
        <ecNumber evidence="5">1.1.2.6</ecNumber>
    </submittedName>
    <submittedName>
        <fullName evidence="6">Putative quinoprotein alcohol dehydrogenase-like superfamily</fullName>
    </submittedName>
</protein>
<reference evidence="5 7" key="1">
    <citation type="journal article" date="2017" name="Nature">
        <title>The sunflower genome provides insights into oil metabolism, flowering and Asterid evolution.</title>
        <authorList>
            <person name="Badouin H."/>
            <person name="Gouzy J."/>
            <person name="Grassa C.J."/>
            <person name="Murat F."/>
            <person name="Staton S.E."/>
            <person name="Cottret L."/>
            <person name="Lelandais-Briere C."/>
            <person name="Owens G.L."/>
            <person name="Carrere S."/>
            <person name="Mayjonade B."/>
            <person name="Legrand L."/>
            <person name="Gill N."/>
            <person name="Kane N.C."/>
            <person name="Bowers J.E."/>
            <person name="Hubner S."/>
            <person name="Bellec A."/>
            <person name="Berard A."/>
            <person name="Berges H."/>
            <person name="Blanchet N."/>
            <person name="Boniface M.C."/>
            <person name="Brunel D."/>
            <person name="Catrice O."/>
            <person name="Chaidir N."/>
            <person name="Claudel C."/>
            <person name="Donnadieu C."/>
            <person name="Faraut T."/>
            <person name="Fievet G."/>
            <person name="Helmstetter N."/>
            <person name="King M."/>
            <person name="Knapp S.J."/>
            <person name="Lai Z."/>
            <person name="Le Paslier M.C."/>
            <person name="Lippi Y."/>
            <person name="Lorenzon L."/>
            <person name="Mandel J.R."/>
            <person name="Marage G."/>
            <person name="Marchand G."/>
            <person name="Marquand E."/>
            <person name="Bret-Mestries E."/>
            <person name="Morien E."/>
            <person name="Nambeesan S."/>
            <person name="Nguyen T."/>
            <person name="Pegot-Espagnet P."/>
            <person name="Pouilly N."/>
            <person name="Raftis F."/>
            <person name="Sallet E."/>
            <person name="Schiex T."/>
            <person name="Thomas J."/>
            <person name="Vandecasteele C."/>
            <person name="Vares D."/>
            <person name="Vear F."/>
            <person name="Vautrin S."/>
            <person name="Crespi M."/>
            <person name="Mangin B."/>
            <person name="Burke J.M."/>
            <person name="Salse J."/>
            <person name="Munos S."/>
            <person name="Vincourt P."/>
            <person name="Rieseberg L.H."/>
            <person name="Langlade N.B."/>
        </authorList>
    </citation>
    <scope>NUCLEOTIDE SEQUENCE [LARGE SCALE GENOMIC DNA]</scope>
    <source>
        <strain evidence="7">cv. SF193</strain>
        <tissue evidence="5">Leaves</tissue>
    </source>
</reference>
<dbReference type="OMA" id="AMHARNG"/>
<gene>
    <name evidence="6" type="ORF">HannXRQ_Chr13g0423471</name>
    <name evidence="5" type="ORF">HanXRQr2_Chr13g0614291</name>
</gene>
<organism evidence="6 7">
    <name type="scientific">Helianthus annuus</name>
    <name type="common">Common sunflower</name>
    <dbReference type="NCBI Taxonomy" id="4232"/>
    <lineage>
        <taxon>Eukaryota</taxon>
        <taxon>Viridiplantae</taxon>
        <taxon>Streptophyta</taxon>
        <taxon>Embryophyta</taxon>
        <taxon>Tracheophyta</taxon>
        <taxon>Spermatophyta</taxon>
        <taxon>Magnoliopsida</taxon>
        <taxon>eudicotyledons</taxon>
        <taxon>Gunneridae</taxon>
        <taxon>Pentapetalae</taxon>
        <taxon>asterids</taxon>
        <taxon>campanulids</taxon>
        <taxon>Asterales</taxon>
        <taxon>Asteraceae</taxon>
        <taxon>Asteroideae</taxon>
        <taxon>Heliantheae alliance</taxon>
        <taxon>Heliantheae</taxon>
        <taxon>Helianthus</taxon>
    </lineage>
</organism>
<comment type="similarity">
    <text evidence="2">Belongs to the bacterial PQQ dehydrogenase family.</text>
</comment>
<reference evidence="6" key="2">
    <citation type="submission" date="2017-02" db="EMBL/GenBank/DDBJ databases">
        <title>Sunflower complete genome.</title>
        <authorList>
            <person name="Langlade N."/>
            <person name="Munos S."/>
        </authorList>
    </citation>
    <scope>NUCLEOTIDE SEQUENCE [LARGE SCALE GENOMIC DNA]</scope>
    <source>
        <tissue evidence="6">Leaves</tissue>
    </source>
</reference>
<evidence type="ECO:0000256" key="3">
    <source>
        <dbReference type="ARBA" id="ARBA00023002"/>
    </source>
</evidence>
<comment type="cofactor">
    <cofactor evidence="1">
        <name>pyrroloquinoline quinone</name>
        <dbReference type="ChEBI" id="CHEBI:58442"/>
    </cofactor>
</comment>
<evidence type="ECO:0000313" key="6">
    <source>
        <dbReference type="EMBL" id="OTG03385.1"/>
    </source>
</evidence>
<dbReference type="SUPFAM" id="SSF50998">
    <property type="entry name" value="Quinoprotein alcohol dehydrogenase-like"/>
    <property type="match status" value="1"/>
</dbReference>
<dbReference type="InterPro" id="IPR018391">
    <property type="entry name" value="PQQ_b-propeller_rpt"/>
</dbReference>
<feature type="domain" description="Pyrrolo-quinoline quinone repeat" evidence="4">
    <location>
        <begin position="103"/>
        <end position="183"/>
    </location>
</feature>
<dbReference type="PANTHER" id="PTHR32303">
    <property type="entry name" value="QUINOPROTEIN ALCOHOL DEHYDROGENASE (CYTOCHROME C)"/>
    <property type="match status" value="1"/>
</dbReference>
<dbReference type="Pfam" id="PF13360">
    <property type="entry name" value="PQQ_2"/>
    <property type="match status" value="1"/>
</dbReference>
<keyword evidence="7" id="KW-1185">Reference proteome</keyword>
<reference evidence="5" key="3">
    <citation type="submission" date="2020-06" db="EMBL/GenBank/DDBJ databases">
        <title>Helianthus annuus Genome sequencing and assembly Release 2.</title>
        <authorList>
            <person name="Gouzy J."/>
            <person name="Langlade N."/>
            <person name="Munos S."/>
        </authorList>
    </citation>
    <scope>NUCLEOTIDE SEQUENCE</scope>
    <source>
        <tissue evidence="5">Leaves</tissue>
    </source>
</reference>
<dbReference type="EMBL" id="CM007902">
    <property type="protein sequence ID" value="OTG03385.1"/>
    <property type="molecule type" value="Genomic_DNA"/>
</dbReference>
<dbReference type="Gene3D" id="2.140.10.10">
    <property type="entry name" value="Quinoprotein alcohol dehydrogenase-like superfamily"/>
    <property type="match status" value="1"/>
</dbReference>
<keyword evidence="3 5" id="KW-0560">Oxidoreductase</keyword>
<dbReference type="PANTHER" id="PTHR32303:SF10">
    <property type="entry name" value="OUTER MEMBRANE PROTEIN ASSEMBLY FACTOR BAMB"/>
    <property type="match status" value="1"/>
</dbReference>
<evidence type="ECO:0000256" key="1">
    <source>
        <dbReference type="ARBA" id="ARBA00001931"/>
    </source>
</evidence>
<dbReference type="SMART" id="SM00564">
    <property type="entry name" value="PQQ"/>
    <property type="match status" value="2"/>
</dbReference>
<sequence length="207" mass="21032">MVCCPPGPNPDADFGEAPMMLTINNRGEKHDIVVTVQKSGFAWAMDRDNGSIVWSTQAGPGGIDGGGTWGSATDGTTVYTNIGNSLGNNFTLKPSNITANSGGWVSIDATTGNVLWSTANPSNASAIGPVSVANGVVFAGSTNGTGPIYAINAATGQILWSYNTGGTVYGGMSISDGCVYVGSGYKTNVGLLKPSFTPGDSLFAFCV</sequence>
<dbReference type="EC" id="1.1.2.6" evidence="5"/>
<dbReference type="InterPro" id="IPR011047">
    <property type="entry name" value="Quinoprotein_ADH-like_sf"/>
</dbReference>
<dbReference type="AlphaFoldDB" id="A0A251SWZ2"/>
<evidence type="ECO:0000259" key="4">
    <source>
        <dbReference type="Pfam" id="PF13360"/>
    </source>
</evidence>
<dbReference type="InParanoid" id="A0A251SWZ2"/>